<evidence type="ECO:0000313" key="2">
    <source>
        <dbReference type="EMBL" id="GAA1909293.1"/>
    </source>
</evidence>
<keyword evidence="3" id="KW-1185">Reference proteome</keyword>
<comment type="caution">
    <text evidence="2">The sequence shown here is derived from an EMBL/GenBank/DDBJ whole genome shotgun (WGS) entry which is preliminary data.</text>
</comment>
<name>A0ABN2P3J0_9ACTN</name>
<feature type="region of interest" description="Disordered" evidence="1">
    <location>
        <begin position="41"/>
        <end position="60"/>
    </location>
</feature>
<reference evidence="2 3" key="1">
    <citation type="journal article" date="2019" name="Int. J. Syst. Evol. Microbiol.">
        <title>The Global Catalogue of Microorganisms (GCM) 10K type strain sequencing project: providing services to taxonomists for standard genome sequencing and annotation.</title>
        <authorList>
            <consortium name="The Broad Institute Genomics Platform"/>
            <consortium name="The Broad Institute Genome Sequencing Center for Infectious Disease"/>
            <person name="Wu L."/>
            <person name="Ma J."/>
        </authorList>
    </citation>
    <scope>NUCLEOTIDE SEQUENCE [LARGE SCALE GENOMIC DNA]</scope>
    <source>
        <strain evidence="2 3">JCM 14046</strain>
    </source>
</reference>
<dbReference type="EMBL" id="BAAAMY010000002">
    <property type="protein sequence ID" value="GAA1909293.1"/>
    <property type="molecule type" value="Genomic_DNA"/>
</dbReference>
<evidence type="ECO:0000256" key="1">
    <source>
        <dbReference type="SAM" id="MobiDB-lite"/>
    </source>
</evidence>
<organism evidence="2 3">
    <name type="scientific">Nocardioides lentus</name>
    <dbReference type="NCBI Taxonomy" id="338077"/>
    <lineage>
        <taxon>Bacteria</taxon>
        <taxon>Bacillati</taxon>
        <taxon>Actinomycetota</taxon>
        <taxon>Actinomycetes</taxon>
        <taxon>Propionibacteriales</taxon>
        <taxon>Nocardioidaceae</taxon>
        <taxon>Nocardioides</taxon>
    </lineage>
</organism>
<evidence type="ECO:0000313" key="3">
    <source>
        <dbReference type="Proteomes" id="UP001501612"/>
    </source>
</evidence>
<sequence length="215" mass="22269">MVVRTIVPAPSAPGVPSGLAAAMQALTADVAAARDAATAANQRAAEAEQRATAADDRAGNAQQMVRNRDGKLDQASSDAANALLDVESLTELAEQVLAAKTASEEDRAALHRTSDQHTEDLAGLHRALDAITGRVNRTAIGLRGSVALAVNTPVPITVSLSRPMPTTDYEVTFAHSVATAGQLTYTDIVRTKTTVTVKVTASALITAGTFSVLAW</sequence>
<gene>
    <name evidence="2" type="ORF">GCM10009737_08160</name>
</gene>
<proteinExistence type="predicted"/>
<dbReference type="Proteomes" id="UP001501612">
    <property type="component" value="Unassembled WGS sequence"/>
</dbReference>
<accession>A0ABN2P3J0</accession>
<protein>
    <submittedName>
        <fullName evidence="2">Uncharacterized protein</fullName>
    </submittedName>
</protein>
<feature type="compositionally biased region" description="Basic and acidic residues" evidence="1">
    <location>
        <begin position="45"/>
        <end position="58"/>
    </location>
</feature>
<dbReference type="RefSeq" id="WP_344004119.1">
    <property type="nucleotide sequence ID" value="NZ_BAAAMY010000002.1"/>
</dbReference>